<evidence type="ECO:0000313" key="2">
    <source>
        <dbReference type="Proteomes" id="UP000285906"/>
    </source>
</evidence>
<proteinExistence type="predicted"/>
<dbReference type="AlphaFoldDB" id="A0A420D931"/>
<name>A0A420D931_9FLAO</name>
<sequence>MDCNAFLPAYSKLLMMGSSKIKNGQIKAQYQQNPFLGMNKKLLNRLSYYSG</sequence>
<evidence type="ECO:0000313" key="1">
    <source>
        <dbReference type="EMBL" id="RKE87272.1"/>
    </source>
</evidence>
<comment type="caution">
    <text evidence="1">The sequence shown here is derived from an EMBL/GenBank/DDBJ whole genome shotgun (WGS) entry which is preliminary data.</text>
</comment>
<dbReference type="Proteomes" id="UP000285906">
    <property type="component" value="Unassembled WGS sequence"/>
</dbReference>
<reference evidence="1 2" key="1">
    <citation type="submission" date="2018-09" db="EMBL/GenBank/DDBJ databases">
        <title>Genomic Encyclopedia of Archaeal and Bacterial Type Strains, Phase II (KMG-II): from individual species to whole genera.</title>
        <authorList>
            <person name="Goeker M."/>
        </authorList>
    </citation>
    <scope>NUCLEOTIDE SEQUENCE [LARGE SCALE GENOMIC DNA]</scope>
    <source>
        <strain evidence="1 2">DSM 27620</strain>
    </source>
</reference>
<dbReference type="EMBL" id="RAQH01000005">
    <property type="protein sequence ID" value="RKE87272.1"/>
    <property type="molecule type" value="Genomic_DNA"/>
</dbReference>
<protein>
    <submittedName>
        <fullName evidence="1">Uncharacterized protein</fullName>
    </submittedName>
</protein>
<gene>
    <name evidence="1" type="ORF">BXY58_2153</name>
</gene>
<organism evidence="1 2">
    <name type="scientific">Epilithonimonas arachidiradicis</name>
    <dbReference type="NCBI Taxonomy" id="1617282"/>
    <lineage>
        <taxon>Bacteria</taxon>
        <taxon>Pseudomonadati</taxon>
        <taxon>Bacteroidota</taxon>
        <taxon>Flavobacteriia</taxon>
        <taxon>Flavobacteriales</taxon>
        <taxon>Weeksellaceae</taxon>
        <taxon>Chryseobacterium group</taxon>
        <taxon>Epilithonimonas</taxon>
    </lineage>
</organism>
<accession>A0A420D931</accession>